<keyword evidence="5" id="KW-1185">Reference proteome</keyword>
<dbReference type="GeneID" id="73290657"/>
<dbReference type="InterPro" id="IPR013087">
    <property type="entry name" value="Znf_C2H2_type"/>
</dbReference>
<gene>
    <name evidence="4" type="ORF">NGM29_11385</name>
</gene>
<reference evidence="4" key="1">
    <citation type="submission" date="2022-06" db="EMBL/GenBank/DDBJ databases">
        <title>Diverse halophilic archaea isolated from saline environments.</title>
        <authorList>
            <person name="Cui H.-L."/>
        </authorList>
    </citation>
    <scope>NUCLEOTIDE SEQUENCE</scope>
    <source>
        <strain evidence="4">WLHS1</strain>
    </source>
</reference>
<keyword evidence="2" id="KW-0472">Membrane</keyword>
<protein>
    <recommendedName>
        <fullName evidence="3">C2H2-type domain-containing protein</fullName>
    </recommendedName>
</protein>
<accession>A0A9E7SU29</accession>
<dbReference type="PROSITE" id="PS00028">
    <property type="entry name" value="ZINC_FINGER_C2H2_1"/>
    <property type="match status" value="1"/>
</dbReference>
<dbReference type="KEGG" id="sawl:NGM29_11385"/>
<feature type="domain" description="C2H2-type" evidence="3">
    <location>
        <begin position="51"/>
        <end position="72"/>
    </location>
</feature>
<dbReference type="RefSeq" id="WP_254156304.1">
    <property type="nucleotide sequence ID" value="NZ_CP100355.1"/>
</dbReference>
<name>A0A9E7SU29_9EURY</name>
<evidence type="ECO:0000313" key="5">
    <source>
        <dbReference type="Proteomes" id="UP001056855"/>
    </source>
</evidence>
<feature type="region of interest" description="Disordered" evidence="1">
    <location>
        <begin position="1"/>
        <end position="54"/>
    </location>
</feature>
<sequence length="121" mass="13671">MIDDFDLETAENDDGGLEKRGRRVTRSETGNATRSDLTQTWREPAVSTPRCSDCGRPFSTEERRLLHRGLEHPDRLTDHEREAYATVATAERGAHRRYVLGALIVLAVTYFGFLFAYAIVA</sequence>
<dbReference type="EMBL" id="CP100355">
    <property type="protein sequence ID" value="UTF52392.1"/>
    <property type="molecule type" value="Genomic_DNA"/>
</dbReference>
<feature type="compositionally biased region" description="Polar residues" evidence="1">
    <location>
        <begin position="27"/>
        <end position="41"/>
    </location>
</feature>
<feature type="transmembrane region" description="Helical" evidence="2">
    <location>
        <begin position="98"/>
        <end position="120"/>
    </location>
</feature>
<evidence type="ECO:0000259" key="3">
    <source>
        <dbReference type="PROSITE" id="PS00028"/>
    </source>
</evidence>
<dbReference type="Proteomes" id="UP001056855">
    <property type="component" value="Chromosome"/>
</dbReference>
<dbReference type="AlphaFoldDB" id="A0A9E7SU29"/>
<proteinExistence type="predicted"/>
<keyword evidence="2" id="KW-0812">Transmembrane</keyword>
<evidence type="ECO:0000256" key="1">
    <source>
        <dbReference type="SAM" id="MobiDB-lite"/>
    </source>
</evidence>
<organism evidence="4 5">
    <name type="scientific">Natronosalvus rutilus</name>
    <dbReference type="NCBI Taxonomy" id="2953753"/>
    <lineage>
        <taxon>Archaea</taxon>
        <taxon>Methanobacteriati</taxon>
        <taxon>Methanobacteriota</taxon>
        <taxon>Stenosarchaea group</taxon>
        <taxon>Halobacteria</taxon>
        <taxon>Halobacteriales</taxon>
        <taxon>Natrialbaceae</taxon>
        <taxon>Natronosalvus</taxon>
    </lineage>
</organism>
<evidence type="ECO:0000256" key="2">
    <source>
        <dbReference type="SAM" id="Phobius"/>
    </source>
</evidence>
<evidence type="ECO:0000313" key="4">
    <source>
        <dbReference type="EMBL" id="UTF52392.1"/>
    </source>
</evidence>
<keyword evidence="2" id="KW-1133">Transmembrane helix</keyword>
<feature type="compositionally biased region" description="Acidic residues" evidence="1">
    <location>
        <begin position="1"/>
        <end position="15"/>
    </location>
</feature>